<gene>
    <name evidence="1" type="ORF">JD108_22130</name>
    <name evidence="2" type="ORF">KDJ56_22080</name>
</gene>
<organism evidence="1 3">
    <name type="scientific">Brevibacillus composti</name>
    <dbReference type="NCBI Taxonomy" id="2796470"/>
    <lineage>
        <taxon>Bacteria</taxon>
        <taxon>Bacillati</taxon>
        <taxon>Bacillota</taxon>
        <taxon>Bacilli</taxon>
        <taxon>Bacillales</taxon>
        <taxon>Paenibacillaceae</taxon>
        <taxon>Brevibacillus</taxon>
    </lineage>
</organism>
<sequence length="128" mass="14927">MKKHSPEERWGDLIRQEANMREITGSLFAQRQIEAFLRQHAVTPRFFFGSPLLEGFAIIHDQIPYVVINKKLSPEIQIHVAKRELAHIQLGHLTEGQSSLFLSELQKYQAEIKAKIQPDRELEERRSL</sequence>
<accession>A0A7T5EQ81</accession>
<evidence type="ECO:0000313" key="3">
    <source>
        <dbReference type="Proteomes" id="UP000595847"/>
    </source>
</evidence>
<dbReference type="EMBL" id="CP066309">
    <property type="protein sequence ID" value="QQE76764.1"/>
    <property type="molecule type" value="Genomic_DNA"/>
</dbReference>
<dbReference type="AlphaFoldDB" id="A0A7T5EQ81"/>
<evidence type="ECO:0000313" key="2">
    <source>
        <dbReference type="EMBL" id="QUO43830.1"/>
    </source>
</evidence>
<evidence type="ECO:0000313" key="4">
    <source>
        <dbReference type="Proteomes" id="UP000677234"/>
    </source>
</evidence>
<keyword evidence="1" id="KW-0614">Plasmid</keyword>
<reference evidence="1 3" key="1">
    <citation type="submission" date="2020-12" db="EMBL/GenBank/DDBJ databases">
        <title>strain FJAT-54423T represents a novel species of the genus Brevibacillus.</title>
        <authorList>
            <person name="Tang R."/>
        </authorList>
    </citation>
    <scope>NUCLEOTIDE SEQUENCE [LARGE SCALE GENOMIC DNA]</scope>
    <source>
        <strain evidence="1 3">FJAT-54423</strain>
        <plasmid evidence="1 3">unnamed1</plasmid>
    </source>
</reference>
<proteinExistence type="predicted"/>
<dbReference type="RefSeq" id="WP_198830255.1">
    <property type="nucleotide sequence ID" value="NZ_CP066309.1"/>
</dbReference>
<keyword evidence="4" id="KW-1185">Reference proteome</keyword>
<protein>
    <recommendedName>
        <fullName evidence="5">ImmA/IrrE family metallo-endopeptidase</fullName>
    </recommendedName>
</protein>
<dbReference type="Proteomes" id="UP000677234">
    <property type="component" value="Plasmid unnamed1"/>
</dbReference>
<reference evidence="2 4" key="2">
    <citation type="submission" date="2021-04" db="EMBL/GenBank/DDBJ databases">
        <title>Brevibacillus composti FJAT-54423, complete genome.</title>
        <authorList>
            <person name="Tang R."/>
        </authorList>
    </citation>
    <scope>NUCLEOTIDE SEQUENCE [LARGE SCALE GENOMIC DNA]</scope>
    <source>
        <strain evidence="2 4">FJAT-54424</strain>
        <plasmid evidence="2 4">unnamed1</plasmid>
    </source>
</reference>
<evidence type="ECO:0000313" key="1">
    <source>
        <dbReference type="EMBL" id="QQE76764.1"/>
    </source>
</evidence>
<dbReference type="EMBL" id="CP073709">
    <property type="protein sequence ID" value="QUO43830.1"/>
    <property type="molecule type" value="Genomic_DNA"/>
</dbReference>
<evidence type="ECO:0008006" key="5">
    <source>
        <dbReference type="Google" id="ProtNLM"/>
    </source>
</evidence>
<geneLocation type="plasmid" evidence="3 4">
    <name>unnamed1</name>
</geneLocation>
<dbReference type="Proteomes" id="UP000595847">
    <property type="component" value="Plasmid unnamed1"/>
</dbReference>
<name>A0A7T5EQ81_9BACL</name>
<dbReference type="KEGG" id="bcop:JD108_22130"/>